<proteinExistence type="predicted"/>
<protein>
    <recommendedName>
        <fullName evidence="1">TPM domain-containing protein</fullName>
    </recommendedName>
</protein>
<evidence type="ECO:0000313" key="3">
    <source>
        <dbReference type="Proteomes" id="UP000007364"/>
    </source>
</evidence>
<evidence type="ECO:0000259" key="1">
    <source>
        <dbReference type="Pfam" id="PF04536"/>
    </source>
</evidence>
<evidence type="ECO:0000313" key="2">
    <source>
        <dbReference type="EMBL" id="EKF53925.1"/>
    </source>
</evidence>
<dbReference type="PATRIC" id="fig|555500.3.peg.3106"/>
<dbReference type="PANTHER" id="PTHR30373:SF8">
    <property type="entry name" value="BLL7265 PROTEIN"/>
    <property type="match status" value="1"/>
</dbReference>
<dbReference type="RefSeq" id="WP_008992843.1">
    <property type="nucleotide sequence ID" value="NZ_AMSG01000040.1"/>
</dbReference>
<comment type="caution">
    <text evidence="2">The sequence shown here is derived from an EMBL/GenBank/DDBJ whole genome shotgun (WGS) entry which is preliminary data.</text>
</comment>
<keyword evidence="3" id="KW-1185">Reference proteome</keyword>
<dbReference type="EMBL" id="AMSG01000040">
    <property type="protein sequence ID" value="EKF53925.1"/>
    <property type="molecule type" value="Genomic_DNA"/>
</dbReference>
<name>K2PN23_9FLAO</name>
<organism evidence="2 3">
    <name type="scientific">Galbibacter marinus</name>
    <dbReference type="NCBI Taxonomy" id="555500"/>
    <lineage>
        <taxon>Bacteria</taxon>
        <taxon>Pseudomonadati</taxon>
        <taxon>Bacteroidota</taxon>
        <taxon>Flavobacteriia</taxon>
        <taxon>Flavobacteriales</taxon>
        <taxon>Flavobacteriaceae</taxon>
        <taxon>Galbibacter</taxon>
    </lineage>
</organism>
<feature type="domain" description="TPM" evidence="1">
    <location>
        <begin position="7"/>
        <end position="124"/>
    </location>
</feature>
<dbReference type="Gene3D" id="3.10.310.50">
    <property type="match status" value="1"/>
</dbReference>
<dbReference type="AlphaFoldDB" id="K2PN23"/>
<dbReference type="STRING" id="555500.I215_15105"/>
<accession>K2PN23</accession>
<dbReference type="OrthoDB" id="9786161at2"/>
<dbReference type="PANTHER" id="PTHR30373">
    <property type="entry name" value="UPF0603 PROTEIN YGCG"/>
    <property type="match status" value="1"/>
</dbReference>
<dbReference type="Pfam" id="PF04536">
    <property type="entry name" value="TPM_phosphatase"/>
    <property type="match status" value="1"/>
</dbReference>
<dbReference type="InterPro" id="IPR007621">
    <property type="entry name" value="TPM_dom"/>
</dbReference>
<sequence length="148" mass="17008">MKSSNVEQLLSQQEEQDVIEAIRNAERETSGEIRVHIESSSGELSPLKRASEVFHYLKMDNTAERNGVLIYVAAKDKTFAIYGDKGINKVVPKNFWETTKDTIQNHFRHKNFKLGLTQGIQKAGEELKEHFPWQHDDVNELPDQISKN</sequence>
<dbReference type="eggNOG" id="COG3762">
    <property type="taxonomic scope" value="Bacteria"/>
</dbReference>
<reference evidence="2 3" key="1">
    <citation type="journal article" date="2012" name="J. Bacteriol.">
        <title>Genome Sequence of Galbibacter marinum Type Strain ck-I2-15.</title>
        <authorList>
            <person name="Lai Q."/>
            <person name="Li C."/>
            <person name="Shao Z."/>
        </authorList>
    </citation>
    <scope>NUCLEOTIDE SEQUENCE [LARGE SCALE GENOMIC DNA]</scope>
    <source>
        <strain evidence="3">ck-I2-15</strain>
    </source>
</reference>
<dbReference type="Proteomes" id="UP000007364">
    <property type="component" value="Unassembled WGS sequence"/>
</dbReference>
<gene>
    <name evidence="2" type="ORF">I215_15105</name>
</gene>